<protein>
    <submittedName>
        <fullName evidence="1">Uncharacterized protein</fullName>
    </submittedName>
</protein>
<sequence length="57" mass="6365">MLSFDICLPEERGFRSWISVNIGLSVSRLESGKKGSRCESLTGVKKGFWMLCYGAFS</sequence>
<keyword evidence="2" id="KW-1185">Reference proteome</keyword>
<comment type="caution">
    <text evidence="1">The sequence shown here is derived from an EMBL/GenBank/DDBJ whole genome shotgun (WGS) entry which is preliminary data.</text>
</comment>
<evidence type="ECO:0000313" key="1">
    <source>
        <dbReference type="EMBL" id="KAJ8409601.1"/>
    </source>
</evidence>
<proteinExistence type="predicted"/>
<name>A0AAD7WU54_9TELE</name>
<dbReference type="EMBL" id="JAINUG010000030">
    <property type="protein sequence ID" value="KAJ8409601.1"/>
    <property type="molecule type" value="Genomic_DNA"/>
</dbReference>
<dbReference type="AlphaFoldDB" id="A0AAD7WU54"/>
<gene>
    <name evidence="1" type="ORF">AAFF_G00230020</name>
</gene>
<dbReference type="Proteomes" id="UP001221898">
    <property type="component" value="Unassembled WGS sequence"/>
</dbReference>
<evidence type="ECO:0000313" key="2">
    <source>
        <dbReference type="Proteomes" id="UP001221898"/>
    </source>
</evidence>
<reference evidence="1" key="1">
    <citation type="journal article" date="2023" name="Science">
        <title>Genome structures resolve the early diversification of teleost fishes.</title>
        <authorList>
            <person name="Parey E."/>
            <person name="Louis A."/>
            <person name="Montfort J."/>
            <person name="Bouchez O."/>
            <person name="Roques C."/>
            <person name="Iampietro C."/>
            <person name="Lluch J."/>
            <person name="Castinel A."/>
            <person name="Donnadieu C."/>
            <person name="Desvignes T."/>
            <person name="Floi Bucao C."/>
            <person name="Jouanno E."/>
            <person name="Wen M."/>
            <person name="Mejri S."/>
            <person name="Dirks R."/>
            <person name="Jansen H."/>
            <person name="Henkel C."/>
            <person name="Chen W.J."/>
            <person name="Zahm M."/>
            <person name="Cabau C."/>
            <person name="Klopp C."/>
            <person name="Thompson A.W."/>
            <person name="Robinson-Rechavi M."/>
            <person name="Braasch I."/>
            <person name="Lecointre G."/>
            <person name="Bobe J."/>
            <person name="Postlethwait J.H."/>
            <person name="Berthelot C."/>
            <person name="Roest Crollius H."/>
            <person name="Guiguen Y."/>
        </authorList>
    </citation>
    <scope>NUCLEOTIDE SEQUENCE</scope>
    <source>
        <strain evidence="1">NC1722</strain>
    </source>
</reference>
<accession>A0AAD7WU54</accession>
<organism evidence="1 2">
    <name type="scientific">Aldrovandia affinis</name>
    <dbReference type="NCBI Taxonomy" id="143900"/>
    <lineage>
        <taxon>Eukaryota</taxon>
        <taxon>Metazoa</taxon>
        <taxon>Chordata</taxon>
        <taxon>Craniata</taxon>
        <taxon>Vertebrata</taxon>
        <taxon>Euteleostomi</taxon>
        <taxon>Actinopterygii</taxon>
        <taxon>Neopterygii</taxon>
        <taxon>Teleostei</taxon>
        <taxon>Notacanthiformes</taxon>
        <taxon>Halosauridae</taxon>
        <taxon>Aldrovandia</taxon>
    </lineage>
</organism>